<keyword evidence="1" id="KW-0175">Coiled coil</keyword>
<proteinExistence type="predicted"/>
<organism evidence="2 3">
    <name type="scientific">Okeania hirsuta</name>
    <dbReference type="NCBI Taxonomy" id="1458930"/>
    <lineage>
        <taxon>Bacteria</taxon>
        <taxon>Bacillati</taxon>
        <taxon>Cyanobacteriota</taxon>
        <taxon>Cyanophyceae</taxon>
        <taxon>Oscillatoriophycideae</taxon>
        <taxon>Oscillatoriales</taxon>
        <taxon>Microcoleaceae</taxon>
        <taxon>Okeania</taxon>
    </lineage>
</organism>
<gene>
    <name evidence="2" type="ORF">D5R40_16115</name>
</gene>
<keyword evidence="3" id="KW-1185">Reference proteome</keyword>
<accession>A0A3N6RNC7</accession>
<dbReference type="Proteomes" id="UP000269154">
    <property type="component" value="Unassembled WGS sequence"/>
</dbReference>
<reference evidence="2 3" key="1">
    <citation type="journal article" date="2018" name="ACS Chem. Biol.">
        <title>Ketoreductase domain dysfunction expands chemodiversity: malyngamide biosynthesis in the cyanobacterium Okeania hirsuta.</title>
        <authorList>
            <person name="Moss N.A."/>
            <person name="Leao T."/>
            <person name="Rankin M."/>
            <person name="McCullough T.M."/>
            <person name="Qu P."/>
            <person name="Korobeynikov A."/>
            <person name="Smith J.L."/>
            <person name="Gerwick L."/>
            <person name="Gerwick W.H."/>
        </authorList>
    </citation>
    <scope>NUCLEOTIDE SEQUENCE [LARGE SCALE GENOMIC DNA]</scope>
    <source>
        <strain evidence="2 3">PAB10Feb10-1</strain>
    </source>
</reference>
<feature type="coiled-coil region" evidence="1">
    <location>
        <begin position="582"/>
        <end position="621"/>
    </location>
</feature>
<protein>
    <submittedName>
        <fullName evidence="2">Uncharacterized protein</fullName>
    </submittedName>
</protein>
<evidence type="ECO:0000313" key="2">
    <source>
        <dbReference type="EMBL" id="RQH40834.1"/>
    </source>
</evidence>
<evidence type="ECO:0000313" key="3">
    <source>
        <dbReference type="Proteomes" id="UP000269154"/>
    </source>
</evidence>
<dbReference type="OrthoDB" id="421517at2"/>
<dbReference type="AlphaFoldDB" id="A0A3N6RNC7"/>
<dbReference type="EMBL" id="RCBY01000086">
    <property type="protein sequence ID" value="RQH40834.1"/>
    <property type="molecule type" value="Genomic_DNA"/>
</dbReference>
<comment type="caution">
    <text evidence="2">The sequence shown here is derived from an EMBL/GenBank/DDBJ whole genome shotgun (WGS) entry which is preliminary data.</text>
</comment>
<sequence>MKTAIRNINTQILEDNLQKSWQSLRNFNDACKIQCDLKAGTLLVICEHPANLVIDREKTISELKGIVQKQPLESIEKVGICLNAIGHIYPYAYHSFFTKSRQEESTLTFLPRWVDGDMGDQVKITPEFLDSLDNPFDLKNLEQISIRLESELNTNVEKEYIPGKKSQNSDIKITSKLLDDLDNPFDVEGLDISLKKSRRTAKHSHNVGQTSTVNFSTFSKVEFLSASLSLTILIGCFYAITQPCVIGKCMIVPTAKDLNQQSLETIKNSKNSLAPKQAKEKLEKAVQDLEKIPFWSIHYLESQHLKSTYKAEIQHLENIQKALAKGQQAAQNSKTLPLKVEDWIETQSLWQNAIVLLEKVPGDSSAYPFAKNKLQQYRKYLVAIKGRLTTEEVADRKLIAAKKSAQLANTREVVAQFPESWKSVYSSWEDALDKISSVPPQTTAYLEAKNLLPQYEQKLQLAEERRIIEQIGEEYYDQAISYAKQAEVFETKDNWQDAVKYWQNALNSAEEVPTTSSYFAKAKPLIKSYDTILKIAQANQRFLDTIAKAGQDLSKTCKGTPKICEYSITKDLITVRLTSDYVDKIKKTAQDLKNNKDQKSLTQLEKHLKTLQIALKAISNNAKIPLEVYNPQGLKVAAHIPNS</sequence>
<name>A0A3N6RNC7_9CYAN</name>
<evidence type="ECO:0000256" key="1">
    <source>
        <dbReference type="SAM" id="Coils"/>
    </source>
</evidence>
<dbReference type="RefSeq" id="WP_124154887.1">
    <property type="nucleotide sequence ID" value="NZ_CAWOLW010000702.1"/>
</dbReference>